<keyword evidence="4" id="KW-1185">Reference proteome</keyword>
<dbReference type="AlphaFoldDB" id="A0AAV2R4E6"/>
<evidence type="ECO:0000313" key="3">
    <source>
        <dbReference type="EMBL" id="CAL4112234.1"/>
    </source>
</evidence>
<keyword evidence="1" id="KW-0812">Transmembrane</keyword>
<dbReference type="InterPro" id="IPR045860">
    <property type="entry name" value="Snake_toxin-like_sf"/>
</dbReference>
<dbReference type="SUPFAM" id="SSF57302">
    <property type="entry name" value="Snake toxin-like"/>
    <property type="match status" value="1"/>
</dbReference>
<dbReference type="Gene3D" id="2.10.60.10">
    <property type="entry name" value="CD59"/>
    <property type="match status" value="1"/>
</dbReference>
<organism evidence="3 4">
    <name type="scientific">Meganyctiphanes norvegica</name>
    <name type="common">Northern krill</name>
    <name type="synonym">Thysanopoda norvegica</name>
    <dbReference type="NCBI Taxonomy" id="48144"/>
    <lineage>
        <taxon>Eukaryota</taxon>
        <taxon>Metazoa</taxon>
        <taxon>Ecdysozoa</taxon>
        <taxon>Arthropoda</taxon>
        <taxon>Crustacea</taxon>
        <taxon>Multicrustacea</taxon>
        <taxon>Malacostraca</taxon>
        <taxon>Eumalacostraca</taxon>
        <taxon>Eucarida</taxon>
        <taxon>Euphausiacea</taxon>
        <taxon>Euphausiidae</taxon>
        <taxon>Meganyctiphanes</taxon>
    </lineage>
</organism>
<dbReference type="Proteomes" id="UP001497623">
    <property type="component" value="Unassembled WGS sequence"/>
</dbReference>
<evidence type="ECO:0000313" key="4">
    <source>
        <dbReference type="Proteomes" id="UP001497623"/>
    </source>
</evidence>
<evidence type="ECO:0000256" key="2">
    <source>
        <dbReference type="SAM" id="SignalP"/>
    </source>
</evidence>
<keyword evidence="1" id="KW-0472">Membrane</keyword>
<keyword evidence="1" id="KW-1133">Transmembrane helix</keyword>
<dbReference type="EMBL" id="CAXKWB010014949">
    <property type="protein sequence ID" value="CAL4112234.1"/>
    <property type="molecule type" value="Genomic_DNA"/>
</dbReference>
<proteinExistence type="predicted"/>
<accession>A0AAV2R4E6</accession>
<comment type="caution">
    <text evidence="3">The sequence shown here is derived from an EMBL/GenBank/DDBJ whole genome shotgun (WGS) entry which is preliminary data.</text>
</comment>
<gene>
    <name evidence="3" type="ORF">MNOR_LOCUS19831</name>
</gene>
<sequence>MASHTIVLAVYTAVLAISGAQSLWCYSCPEGCDYFYFHKVGMCADDKAICAKVEREGLSTIRGCSNKGECQMGDLFVEGISAIANIFTDVGSVDIHCCEDALCNGEYSQTIAILVPVLFLILIVVVFCTCIGCIIKRCCFCRN</sequence>
<evidence type="ECO:0000256" key="1">
    <source>
        <dbReference type="SAM" id="Phobius"/>
    </source>
</evidence>
<reference evidence="3 4" key="1">
    <citation type="submission" date="2024-05" db="EMBL/GenBank/DDBJ databases">
        <authorList>
            <person name="Wallberg A."/>
        </authorList>
    </citation>
    <scope>NUCLEOTIDE SEQUENCE [LARGE SCALE GENOMIC DNA]</scope>
</reference>
<feature type="signal peptide" evidence="2">
    <location>
        <begin position="1"/>
        <end position="22"/>
    </location>
</feature>
<name>A0AAV2R4E6_MEGNR</name>
<keyword evidence="2" id="KW-0732">Signal</keyword>
<evidence type="ECO:0008006" key="5">
    <source>
        <dbReference type="Google" id="ProtNLM"/>
    </source>
</evidence>
<feature type="chain" id="PRO_5043618146" description="UPAR/Ly6 domain-containing protein" evidence="2">
    <location>
        <begin position="23"/>
        <end position="143"/>
    </location>
</feature>
<protein>
    <recommendedName>
        <fullName evidence="5">UPAR/Ly6 domain-containing protein</fullName>
    </recommendedName>
</protein>
<feature type="transmembrane region" description="Helical" evidence="1">
    <location>
        <begin position="111"/>
        <end position="135"/>
    </location>
</feature>